<sequence length="148" mass="17271">MAPRNVIDSNMHGANSDAQELDSSQVLDDMFMAASHRRAVKREQAQVNYEKRKLRLRAEVEAAFSQHEKQVRESQKTQLKRLMSLLERRNEVEKQLWDNVQTIQRAYVAHTHELQLVLRERVAETFSGTQSVDEHGPVRHDDQSEIPR</sequence>
<dbReference type="RefSeq" id="XP_033397400.1">
    <property type="nucleotide sequence ID" value="XM_033544174.1"/>
</dbReference>
<name>A0A6A6BDV1_9PEZI</name>
<gene>
    <name evidence="2" type="ORF">K452DRAFT_318645</name>
</gene>
<feature type="compositionally biased region" description="Basic and acidic residues" evidence="1">
    <location>
        <begin position="132"/>
        <end position="148"/>
    </location>
</feature>
<proteinExistence type="predicted"/>
<reference evidence="2" key="1">
    <citation type="journal article" date="2020" name="Stud. Mycol.">
        <title>101 Dothideomycetes genomes: a test case for predicting lifestyles and emergence of pathogens.</title>
        <authorList>
            <person name="Haridas S."/>
            <person name="Albert R."/>
            <person name="Binder M."/>
            <person name="Bloem J."/>
            <person name="Labutti K."/>
            <person name="Salamov A."/>
            <person name="Andreopoulos B."/>
            <person name="Baker S."/>
            <person name="Barry K."/>
            <person name="Bills G."/>
            <person name="Bluhm B."/>
            <person name="Cannon C."/>
            <person name="Castanera R."/>
            <person name="Culley D."/>
            <person name="Daum C."/>
            <person name="Ezra D."/>
            <person name="Gonzalez J."/>
            <person name="Henrissat B."/>
            <person name="Kuo A."/>
            <person name="Liang C."/>
            <person name="Lipzen A."/>
            <person name="Lutzoni F."/>
            <person name="Magnuson J."/>
            <person name="Mondo S."/>
            <person name="Nolan M."/>
            <person name="Ohm R."/>
            <person name="Pangilinan J."/>
            <person name="Park H.-J."/>
            <person name="Ramirez L."/>
            <person name="Alfaro M."/>
            <person name="Sun H."/>
            <person name="Tritt A."/>
            <person name="Yoshinaga Y."/>
            <person name="Zwiers L.-H."/>
            <person name="Turgeon B."/>
            <person name="Goodwin S."/>
            <person name="Spatafora J."/>
            <person name="Crous P."/>
            <person name="Grigoriev I."/>
        </authorList>
    </citation>
    <scope>NUCLEOTIDE SEQUENCE</scope>
    <source>
        <strain evidence="2">CBS 121167</strain>
    </source>
</reference>
<organism evidence="2 3">
    <name type="scientific">Aplosporella prunicola CBS 121167</name>
    <dbReference type="NCBI Taxonomy" id="1176127"/>
    <lineage>
        <taxon>Eukaryota</taxon>
        <taxon>Fungi</taxon>
        <taxon>Dikarya</taxon>
        <taxon>Ascomycota</taxon>
        <taxon>Pezizomycotina</taxon>
        <taxon>Dothideomycetes</taxon>
        <taxon>Dothideomycetes incertae sedis</taxon>
        <taxon>Botryosphaeriales</taxon>
        <taxon>Aplosporellaceae</taxon>
        <taxon>Aplosporella</taxon>
    </lineage>
</organism>
<evidence type="ECO:0000313" key="2">
    <source>
        <dbReference type="EMBL" id="KAF2141688.1"/>
    </source>
</evidence>
<dbReference type="GeneID" id="54301670"/>
<dbReference type="Proteomes" id="UP000799438">
    <property type="component" value="Unassembled WGS sequence"/>
</dbReference>
<protein>
    <submittedName>
        <fullName evidence="2">Uncharacterized protein</fullName>
    </submittedName>
</protein>
<keyword evidence="3" id="KW-1185">Reference proteome</keyword>
<feature type="region of interest" description="Disordered" evidence="1">
    <location>
        <begin position="128"/>
        <end position="148"/>
    </location>
</feature>
<dbReference type="EMBL" id="ML995486">
    <property type="protein sequence ID" value="KAF2141688.1"/>
    <property type="molecule type" value="Genomic_DNA"/>
</dbReference>
<accession>A0A6A6BDV1</accession>
<evidence type="ECO:0000313" key="3">
    <source>
        <dbReference type="Proteomes" id="UP000799438"/>
    </source>
</evidence>
<dbReference type="OrthoDB" id="3933539at2759"/>
<dbReference type="AlphaFoldDB" id="A0A6A6BDV1"/>
<evidence type="ECO:0000256" key="1">
    <source>
        <dbReference type="SAM" id="MobiDB-lite"/>
    </source>
</evidence>